<dbReference type="GO" id="GO:0006433">
    <property type="term" value="P:prolyl-tRNA aminoacylation"/>
    <property type="evidence" value="ECO:0007669"/>
    <property type="project" value="UniProtKB-UniRule"/>
</dbReference>
<proteinExistence type="inferred from homology"/>
<keyword evidence="8 10" id="KW-0030">Aminoacyl-tRNA synthetase</keyword>
<evidence type="ECO:0000313" key="13">
    <source>
        <dbReference type="Proteomes" id="UP000777303"/>
    </source>
</evidence>
<evidence type="ECO:0000256" key="4">
    <source>
        <dbReference type="ARBA" id="ARBA00022598"/>
    </source>
</evidence>
<evidence type="ECO:0000256" key="3">
    <source>
        <dbReference type="ARBA" id="ARBA00022490"/>
    </source>
</evidence>
<dbReference type="GO" id="GO:0005524">
    <property type="term" value="F:ATP binding"/>
    <property type="evidence" value="ECO:0007669"/>
    <property type="project" value="UniProtKB-UniRule"/>
</dbReference>
<dbReference type="InterPro" id="IPR036621">
    <property type="entry name" value="Anticodon-bd_dom_sf"/>
</dbReference>
<organism evidence="12 13">
    <name type="scientific">Candidatus Paralactobacillus gallistercoris</name>
    <dbReference type="NCBI Taxonomy" id="2838724"/>
    <lineage>
        <taxon>Bacteria</taxon>
        <taxon>Bacillati</taxon>
        <taxon>Bacillota</taxon>
        <taxon>Bacilli</taxon>
        <taxon>Lactobacillales</taxon>
        <taxon>Lactobacillaceae</taxon>
        <taxon>Lactobacillus</taxon>
    </lineage>
</organism>
<evidence type="ECO:0000256" key="7">
    <source>
        <dbReference type="ARBA" id="ARBA00022917"/>
    </source>
</evidence>
<evidence type="ECO:0000256" key="8">
    <source>
        <dbReference type="ARBA" id="ARBA00023146"/>
    </source>
</evidence>
<dbReference type="CDD" id="cd04334">
    <property type="entry name" value="ProRS-INS"/>
    <property type="match status" value="1"/>
</dbReference>
<dbReference type="AlphaFoldDB" id="A0A948TIM2"/>
<dbReference type="InterPro" id="IPR007214">
    <property type="entry name" value="YbaK/aa-tRNA-synth-assoc-dom"/>
</dbReference>
<dbReference type="InterPro" id="IPR004154">
    <property type="entry name" value="Anticodon-bd"/>
</dbReference>
<protein>
    <recommendedName>
        <fullName evidence="10">Proline--tRNA ligase</fullName>
        <ecNumber evidence="10">6.1.1.15</ecNumber>
    </recommendedName>
    <alternativeName>
        <fullName evidence="10">Prolyl-tRNA synthetase</fullName>
        <shortName evidence="10">ProRS</shortName>
    </alternativeName>
</protein>
<dbReference type="SUPFAM" id="SSF52954">
    <property type="entry name" value="Class II aaRS ABD-related"/>
    <property type="match status" value="1"/>
</dbReference>
<evidence type="ECO:0000256" key="5">
    <source>
        <dbReference type="ARBA" id="ARBA00022741"/>
    </source>
</evidence>
<dbReference type="SUPFAM" id="SSF55826">
    <property type="entry name" value="YbaK/ProRS associated domain"/>
    <property type="match status" value="1"/>
</dbReference>
<dbReference type="Pfam" id="PF04073">
    <property type="entry name" value="tRNA_edit"/>
    <property type="match status" value="1"/>
</dbReference>
<accession>A0A948TIM2</accession>
<dbReference type="NCBIfam" id="TIGR00409">
    <property type="entry name" value="proS_fam_II"/>
    <property type="match status" value="1"/>
</dbReference>
<evidence type="ECO:0000313" key="12">
    <source>
        <dbReference type="EMBL" id="MBU3851338.1"/>
    </source>
</evidence>
<evidence type="ECO:0000256" key="1">
    <source>
        <dbReference type="ARBA" id="ARBA00004496"/>
    </source>
</evidence>
<reference evidence="12" key="2">
    <citation type="submission" date="2021-04" db="EMBL/GenBank/DDBJ databases">
        <authorList>
            <person name="Gilroy R."/>
        </authorList>
    </citation>
    <scope>NUCLEOTIDE SEQUENCE</scope>
    <source>
        <strain evidence="12">F6-6636</strain>
    </source>
</reference>
<dbReference type="NCBIfam" id="NF006625">
    <property type="entry name" value="PRK09194.1"/>
    <property type="match status" value="1"/>
</dbReference>
<dbReference type="CDD" id="cd00861">
    <property type="entry name" value="ProRS_anticodon_short"/>
    <property type="match status" value="1"/>
</dbReference>
<dbReference type="InterPro" id="IPR045864">
    <property type="entry name" value="aa-tRNA-synth_II/BPL/LPL"/>
</dbReference>
<comment type="catalytic activity">
    <reaction evidence="9 10">
        <text>tRNA(Pro) + L-proline + ATP = L-prolyl-tRNA(Pro) + AMP + diphosphate</text>
        <dbReference type="Rhea" id="RHEA:14305"/>
        <dbReference type="Rhea" id="RHEA-COMP:9700"/>
        <dbReference type="Rhea" id="RHEA-COMP:9702"/>
        <dbReference type="ChEBI" id="CHEBI:30616"/>
        <dbReference type="ChEBI" id="CHEBI:33019"/>
        <dbReference type="ChEBI" id="CHEBI:60039"/>
        <dbReference type="ChEBI" id="CHEBI:78442"/>
        <dbReference type="ChEBI" id="CHEBI:78532"/>
        <dbReference type="ChEBI" id="CHEBI:456215"/>
        <dbReference type="EC" id="6.1.1.15"/>
    </reaction>
</comment>
<gene>
    <name evidence="10" type="primary">proS</name>
    <name evidence="12" type="ORF">H9901_01315</name>
</gene>
<dbReference type="InterPro" id="IPR044140">
    <property type="entry name" value="ProRS_anticodon_short"/>
</dbReference>
<evidence type="ECO:0000256" key="6">
    <source>
        <dbReference type="ARBA" id="ARBA00022840"/>
    </source>
</evidence>
<dbReference type="Gene3D" id="3.30.930.10">
    <property type="entry name" value="Bira Bifunctional Protein, Domain 2"/>
    <property type="match status" value="2"/>
</dbReference>
<dbReference type="Pfam" id="PF00587">
    <property type="entry name" value="tRNA-synt_2b"/>
    <property type="match status" value="1"/>
</dbReference>
<dbReference type="PANTHER" id="PTHR42753">
    <property type="entry name" value="MITOCHONDRIAL RIBOSOME PROTEIN L39/PROLYL-TRNA LIGASE FAMILY MEMBER"/>
    <property type="match status" value="1"/>
</dbReference>
<dbReference type="PRINTS" id="PR01046">
    <property type="entry name" value="TRNASYNTHPRO"/>
</dbReference>
<keyword evidence="3 10" id="KW-0963">Cytoplasm</keyword>
<dbReference type="FunFam" id="3.40.50.800:FF:000011">
    <property type="entry name" value="Proline--tRNA ligase"/>
    <property type="match status" value="1"/>
</dbReference>
<evidence type="ECO:0000256" key="10">
    <source>
        <dbReference type="HAMAP-Rule" id="MF_01569"/>
    </source>
</evidence>
<keyword evidence="7 10" id="KW-0648">Protein biosynthesis</keyword>
<keyword evidence="6 10" id="KW-0067">ATP-binding</keyword>
<dbReference type="InterPro" id="IPR006195">
    <property type="entry name" value="aa-tRNA-synth_II"/>
</dbReference>
<dbReference type="EC" id="6.1.1.15" evidence="10"/>
<dbReference type="EMBL" id="JAHLFS010000019">
    <property type="protein sequence ID" value="MBU3851338.1"/>
    <property type="molecule type" value="Genomic_DNA"/>
</dbReference>
<dbReference type="SUPFAM" id="SSF55681">
    <property type="entry name" value="Class II aaRS and biotin synthetases"/>
    <property type="match status" value="1"/>
</dbReference>
<dbReference type="InterPro" id="IPR002314">
    <property type="entry name" value="aa-tRNA-synt_IIb"/>
</dbReference>
<dbReference type="GO" id="GO:0140096">
    <property type="term" value="F:catalytic activity, acting on a protein"/>
    <property type="evidence" value="ECO:0007669"/>
    <property type="project" value="UniProtKB-ARBA"/>
</dbReference>
<feature type="domain" description="Aminoacyl-transfer RNA synthetases class-II family profile" evidence="11">
    <location>
        <begin position="38"/>
        <end position="465"/>
    </location>
</feature>
<dbReference type="Gene3D" id="3.90.960.10">
    <property type="entry name" value="YbaK/aminoacyl-tRNA synthetase-associated domain"/>
    <property type="match status" value="1"/>
</dbReference>
<dbReference type="GO" id="GO:0005829">
    <property type="term" value="C:cytosol"/>
    <property type="evidence" value="ECO:0007669"/>
    <property type="project" value="TreeGrafter"/>
</dbReference>
<dbReference type="HAMAP" id="MF_01569">
    <property type="entry name" value="Pro_tRNA_synth_type1"/>
    <property type="match status" value="1"/>
</dbReference>
<dbReference type="InterPro" id="IPR004500">
    <property type="entry name" value="Pro-tRNA-synth_IIa_bac-type"/>
</dbReference>
<dbReference type="InterPro" id="IPR036754">
    <property type="entry name" value="YbaK/aa-tRNA-synt-asso_dom_sf"/>
</dbReference>
<dbReference type="Proteomes" id="UP000777303">
    <property type="component" value="Unassembled WGS sequence"/>
</dbReference>
<dbReference type="InterPro" id="IPR050062">
    <property type="entry name" value="Pro-tRNA_synthetase"/>
</dbReference>
<dbReference type="InterPro" id="IPR023717">
    <property type="entry name" value="Pro-tRNA-Synthase_IIa_type1"/>
</dbReference>
<dbReference type="PANTHER" id="PTHR42753:SF2">
    <property type="entry name" value="PROLINE--TRNA LIGASE"/>
    <property type="match status" value="1"/>
</dbReference>
<dbReference type="Gene3D" id="3.40.50.800">
    <property type="entry name" value="Anticodon-binding domain"/>
    <property type="match status" value="1"/>
</dbReference>
<evidence type="ECO:0000256" key="9">
    <source>
        <dbReference type="ARBA" id="ARBA00047671"/>
    </source>
</evidence>
<comment type="domain">
    <text evidence="10">Consists of three domains: the N-terminal catalytic domain, the editing domain and the C-terminal anticodon-binding domain.</text>
</comment>
<evidence type="ECO:0000256" key="2">
    <source>
        <dbReference type="ARBA" id="ARBA00011738"/>
    </source>
</evidence>
<name>A0A948TIM2_9LACO</name>
<comment type="function">
    <text evidence="10">Catalyzes the attachment of proline to tRNA(Pro) in a two-step reaction: proline is first activated by ATP to form Pro-AMP and then transferred to the acceptor end of tRNA(Pro). As ProRS can inadvertently accommodate and process non-cognate amino acids such as alanine and cysteine, to avoid such errors it has two additional distinct editing activities against alanine. One activity is designated as 'pretransfer' editing and involves the tRNA(Pro)-independent hydrolysis of activated Ala-AMP. The other activity is designated 'posttransfer' editing and involves deacylation of mischarged Ala-tRNA(Pro). The misacylated Cys-tRNA(Pro) is not edited by ProRS.</text>
</comment>
<dbReference type="Pfam" id="PF03129">
    <property type="entry name" value="HGTP_anticodon"/>
    <property type="match status" value="1"/>
</dbReference>
<dbReference type="InterPro" id="IPR002316">
    <property type="entry name" value="Pro-tRNA-ligase_IIa"/>
</dbReference>
<reference evidence="12" key="1">
    <citation type="journal article" date="2021" name="PeerJ">
        <title>Extensive microbial diversity within the chicken gut microbiome revealed by metagenomics and culture.</title>
        <authorList>
            <person name="Gilroy R."/>
            <person name="Ravi A."/>
            <person name="Getino M."/>
            <person name="Pursley I."/>
            <person name="Horton D.L."/>
            <person name="Alikhan N.F."/>
            <person name="Baker D."/>
            <person name="Gharbi K."/>
            <person name="Hall N."/>
            <person name="Watson M."/>
            <person name="Adriaenssens E.M."/>
            <person name="Foster-Nyarko E."/>
            <person name="Jarju S."/>
            <person name="Secka A."/>
            <person name="Antonio M."/>
            <person name="Oren A."/>
            <person name="Chaudhuri R.R."/>
            <person name="La Ragione R."/>
            <person name="Hildebrand F."/>
            <person name="Pallen M.J."/>
        </authorList>
    </citation>
    <scope>NUCLEOTIDE SEQUENCE</scope>
    <source>
        <strain evidence="12">F6-6636</strain>
    </source>
</reference>
<dbReference type="PROSITE" id="PS50862">
    <property type="entry name" value="AA_TRNA_LIGASE_II"/>
    <property type="match status" value="1"/>
</dbReference>
<dbReference type="InterPro" id="IPR033730">
    <property type="entry name" value="ProRS_core_prok"/>
</dbReference>
<dbReference type="GO" id="GO:0016740">
    <property type="term" value="F:transferase activity"/>
    <property type="evidence" value="ECO:0007669"/>
    <property type="project" value="UniProtKB-ARBA"/>
</dbReference>
<evidence type="ECO:0000259" key="11">
    <source>
        <dbReference type="PROSITE" id="PS50862"/>
    </source>
</evidence>
<dbReference type="GO" id="GO:0004827">
    <property type="term" value="F:proline-tRNA ligase activity"/>
    <property type="evidence" value="ECO:0007669"/>
    <property type="project" value="UniProtKB-UniRule"/>
</dbReference>
<dbReference type="GO" id="GO:0002161">
    <property type="term" value="F:aminoacyl-tRNA deacylase activity"/>
    <property type="evidence" value="ECO:0007669"/>
    <property type="project" value="InterPro"/>
</dbReference>
<keyword evidence="5 10" id="KW-0547">Nucleotide-binding</keyword>
<comment type="caution">
    <text evidence="12">The sequence shown here is derived from an EMBL/GenBank/DDBJ whole genome shotgun (WGS) entry which is preliminary data.</text>
</comment>
<comment type="similarity">
    <text evidence="10">Belongs to the class-II aminoacyl-tRNA synthetase family. ProS type 1 subfamily.</text>
</comment>
<dbReference type="CDD" id="cd00779">
    <property type="entry name" value="ProRS_core_prok"/>
    <property type="match status" value="1"/>
</dbReference>
<comment type="subunit">
    <text evidence="2 10">Homodimer.</text>
</comment>
<sequence length="567" mass="62864">MRQSQMLIPTLKETPNDAEAKSHQMMLRAGYIRPVAAGVYTYLPLAYRVLKKVEKIIEEEMDKAGAVEMELPALLPAELWQESGRYATYGPNLFKLKDRHDRDFILGPTHEETITALIRDTVKSYKKLPLMLYQIQTKYRDEDRPRFGLLRNREFIMKDAYSFAANQADLDDAYEKMRQAYINIFKRCGLAFRGIIGDAGAMGGNDSMEFSAIAPIGEDTIVYSDGSDYAANLEMATSAYRPQPSDAPMATLTKIATPHAKTIDEVATQLGVKANQILKSVLYMADGQPVLVVIPGNAEVNEVKLKNYLHADFLAMATEAEAQQYVHASFGSIGPVAVDDDIRIIADLTVEGLRNVYAGANEDGYHYQNVNPGRDFEPESYQDVRIVQEGEPSPDGQGTLHFTKGIEIGHIFKLGTRYSEVMKANILDENGRSKPVIMGCYGIGVSRLLSAIAEQTADDHGLAWPQNIAPFDLHVIPVNMKNELQVTTAEALTTQLETAGYQVLLDDRKERAGVKFADADLIGLPLRIVIGKKITDGIVEVKVRKTGEVMEIKQAELLDAIKNILAD</sequence>
<keyword evidence="4 10" id="KW-0436">Ligase</keyword>
<dbReference type="FunFam" id="3.30.930.10:FF:000062">
    <property type="entry name" value="Proline--tRNA ligase"/>
    <property type="match status" value="1"/>
</dbReference>
<comment type="subcellular location">
    <subcellularLocation>
        <location evidence="1 10">Cytoplasm</location>
    </subcellularLocation>
</comment>
<dbReference type="FunFam" id="3.30.930.10:FF:000066">
    <property type="entry name" value="Proline--tRNA ligase"/>
    <property type="match status" value="1"/>
</dbReference>